<dbReference type="Gene3D" id="3.40.50.720">
    <property type="entry name" value="NAD(P)-binding Rossmann-like Domain"/>
    <property type="match status" value="1"/>
</dbReference>
<organism evidence="2 3">
    <name type="scientific">Rhodosorus marinus</name>
    <dbReference type="NCBI Taxonomy" id="101924"/>
    <lineage>
        <taxon>Eukaryota</taxon>
        <taxon>Rhodophyta</taxon>
        <taxon>Stylonematophyceae</taxon>
        <taxon>Stylonematales</taxon>
        <taxon>Stylonemataceae</taxon>
        <taxon>Rhodosorus</taxon>
    </lineage>
</organism>
<evidence type="ECO:0000313" key="3">
    <source>
        <dbReference type="Proteomes" id="UP001157974"/>
    </source>
</evidence>
<name>A0AAV8UKH2_9RHOD</name>
<dbReference type="SUPFAM" id="SSF51735">
    <property type="entry name" value="NAD(P)-binding Rossmann-fold domains"/>
    <property type="match status" value="1"/>
</dbReference>
<evidence type="ECO:0008006" key="4">
    <source>
        <dbReference type="Google" id="ProtNLM"/>
    </source>
</evidence>
<comment type="caution">
    <text evidence="2">The sequence shown here is derived from an EMBL/GenBank/DDBJ whole genome shotgun (WGS) entry which is preliminary data.</text>
</comment>
<dbReference type="PANTHER" id="PTHR43157:SF31">
    <property type="entry name" value="PHOSPHATIDYLINOSITOL-GLYCAN BIOSYNTHESIS CLASS F PROTEIN"/>
    <property type="match status" value="1"/>
</dbReference>
<gene>
    <name evidence="2" type="ORF">NDN08_005011</name>
</gene>
<dbReference type="PANTHER" id="PTHR43157">
    <property type="entry name" value="PHOSPHATIDYLINOSITOL-GLYCAN BIOSYNTHESIS CLASS F PROTEIN-RELATED"/>
    <property type="match status" value="1"/>
</dbReference>
<evidence type="ECO:0000256" key="1">
    <source>
        <dbReference type="ARBA" id="ARBA00023002"/>
    </source>
</evidence>
<dbReference type="NCBIfam" id="NF004846">
    <property type="entry name" value="PRK06197.1"/>
    <property type="match status" value="1"/>
</dbReference>
<evidence type="ECO:0000313" key="2">
    <source>
        <dbReference type="EMBL" id="KAJ8901151.1"/>
    </source>
</evidence>
<sequence>MSSTKWTADDMPDLVGKVAVVTGANLGLGREITKRLAEHNATVVMACRTASKGEATKKELLNEIGEDKSLVVMTLDVSSLESVKTFAKEFSSKYNKLDMLVENAGVMALDPRGTSADGYEMQFATNHLGHFLLTKLLLPTLEKTEGSRVVTQSSLASYQCKGFNWDDIQAEKSYDLWKQYYMTKLCNVCFAKELNTRLQNAGKSNPTAYVAHPGVIIGNLQQNSRQSLFEKVVYAVFGLFQGTYETGARPALYASSSPGATPGAFYGPSGPIYYVSDVGGAHPGEVKPPPISMDVEERRKLWELSEQLADVKFTI</sequence>
<dbReference type="Pfam" id="PF00106">
    <property type="entry name" value="adh_short"/>
    <property type="match status" value="1"/>
</dbReference>
<dbReference type="Proteomes" id="UP001157974">
    <property type="component" value="Unassembled WGS sequence"/>
</dbReference>
<dbReference type="CDD" id="cd05327">
    <property type="entry name" value="retinol-DH_like_SDR_c_like"/>
    <property type="match status" value="1"/>
</dbReference>
<keyword evidence="1" id="KW-0560">Oxidoreductase</keyword>
<dbReference type="PRINTS" id="PR00081">
    <property type="entry name" value="GDHRDH"/>
</dbReference>
<dbReference type="InterPro" id="IPR036291">
    <property type="entry name" value="NAD(P)-bd_dom_sf"/>
</dbReference>
<accession>A0AAV8UKH2</accession>
<dbReference type="AlphaFoldDB" id="A0AAV8UKH2"/>
<dbReference type="EMBL" id="JAMWBK010000012">
    <property type="protein sequence ID" value="KAJ8901151.1"/>
    <property type="molecule type" value="Genomic_DNA"/>
</dbReference>
<dbReference type="InterPro" id="IPR002347">
    <property type="entry name" value="SDR_fam"/>
</dbReference>
<protein>
    <recommendedName>
        <fullName evidence="4">Protochlorophyllide reductase</fullName>
    </recommendedName>
</protein>
<keyword evidence="3" id="KW-1185">Reference proteome</keyword>
<reference evidence="2 3" key="1">
    <citation type="journal article" date="2023" name="Nat. Commun.">
        <title>Origin of minicircular mitochondrial genomes in red algae.</title>
        <authorList>
            <person name="Lee Y."/>
            <person name="Cho C.H."/>
            <person name="Lee Y.M."/>
            <person name="Park S.I."/>
            <person name="Yang J.H."/>
            <person name="West J.A."/>
            <person name="Bhattacharya D."/>
            <person name="Yoon H.S."/>
        </authorList>
    </citation>
    <scope>NUCLEOTIDE SEQUENCE [LARGE SCALE GENOMIC DNA]</scope>
    <source>
        <strain evidence="2 3">CCMP1338</strain>
        <tissue evidence="2">Whole cell</tissue>
    </source>
</reference>
<proteinExistence type="predicted"/>
<dbReference type="GO" id="GO:0016491">
    <property type="term" value="F:oxidoreductase activity"/>
    <property type="evidence" value="ECO:0007669"/>
    <property type="project" value="UniProtKB-KW"/>
</dbReference>